<organism evidence="2 3">
    <name type="scientific">Pseudoalteromonas luteoviolacea NCIMB 1942</name>
    <dbReference type="NCBI Taxonomy" id="1365253"/>
    <lineage>
        <taxon>Bacteria</taxon>
        <taxon>Pseudomonadati</taxon>
        <taxon>Pseudomonadota</taxon>
        <taxon>Gammaproteobacteria</taxon>
        <taxon>Alteromonadales</taxon>
        <taxon>Pseudoalteromonadaceae</taxon>
        <taxon>Pseudoalteromonas</taxon>
    </lineage>
</organism>
<dbReference type="PANTHER" id="PTHR36833">
    <property type="entry name" value="SLR0610 PROTEIN-RELATED"/>
    <property type="match status" value="1"/>
</dbReference>
<evidence type="ECO:0008006" key="4">
    <source>
        <dbReference type="Google" id="ProtNLM"/>
    </source>
</evidence>
<reference evidence="2 3" key="1">
    <citation type="submission" date="2013-07" db="EMBL/GenBank/DDBJ databases">
        <title>Comparative Genomic and Metabolomic Analysis of Twelve Strains of Pseudoalteromonas luteoviolacea.</title>
        <authorList>
            <person name="Vynne N.G."/>
            <person name="Mansson M."/>
            <person name="Gram L."/>
        </authorList>
    </citation>
    <scope>NUCLEOTIDE SEQUENCE [LARGE SCALE GENOMIC DNA]</scope>
    <source>
        <strain evidence="2 3">NCIMB 1942</strain>
    </source>
</reference>
<accession>A0A167HSA0</accession>
<dbReference type="PANTHER" id="PTHR36833:SF1">
    <property type="entry name" value="INTEGRAL MEMBRANE TRANSPORT PROTEIN"/>
    <property type="match status" value="1"/>
</dbReference>
<feature type="transmembrane region" description="Helical" evidence="1">
    <location>
        <begin position="226"/>
        <end position="250"/>
    </location>
</feature>
<comment type="caution">
    <text evidence="2">The sequence shown here is derived from an EMBL/GenBank/DDBJ whole genome shotgun (WGS) entry which is preliminary data.</text>
</comment>
<dbReference type="Pfam" id="PF06182">
    <property type="entry name" value="ABC2_membrane_6"/>
    <property type="match status" value="1"/>
</dbReference>
<evidence type="ECO:0000256" key="1">
    <source>
        <dbReference type="SAM" id="Phobius"/>
    </source>
</evidence>
<keyword evidence="1" id="KW-0472">Membrane</keyword>
<dbReference type="EMBL" id="AUXT01000007">
    <property type="protein sequence ID" value="KZN58471.1"/>
    <property type="molecule type" value="Genomic_DNA"/>
</dbReference>
<feature type="transmembrane region" description="Helical" evidence="1">
    <location>
        <begin position="64"/>
        <end position="84"/>
    </location>
</feature>
<feature type="transmembrane region" description="Helical" evidence="1">
    <location>
        <begin position="154"/>
        <end position="177"/>
    </location>
</feature>
<evidence type="ECO:0000313" key="3">
    <source>
        <dbReference type="Proteomes" id="UP000076587"/>
    </source>
</evidence>
<evidence type="ECO:0000313" key="2">
    <source>
        <dbReference type="EMBL" id="KZN58471.1"/>
    </source>
</evidence>
<feature type="transmembrane region" description="Helical" evidence="1">
    <location>
        <begin position="122"/>
        <end position="142"/>
    </location>
</feature>
<feature type="transmembrane region" description="Helical" evidence="1">
    <location>
        <begin position="30"/>
        <end position="52"/>
    </location>
</feature>
<dbReference type="InterPro" id="IPR010390">
    <property type="entry name" value="ABC-2_transporter-like"/>
</dbReference>
<proteinExistence type="predicted"/>
<keyword evidence="1" id="KW-0812">Transmembrane</keyword>
<protein>
    <recommendedName>
        <fullName evidence="4">ABC transporter permease</fullName>
    </recommendedName>
</protein>
<feature type="transmembrane region" description="Helical" evidence="1">
    <location>
        <begin position="198"/>
        <end position="220"/>
    </location>
</feature>
<gene>
    <name evidence="2" type="ORF">N482_21915</name>
</gene>
<keyword evidence="1" id="KW-1133">Transmembrane helix</keyword>
<dbReference type="PATRIC" id="fig|1365253.3.peg.215"/>
<dbReference type="AlphaFoldDB" id="A0A167HSA0"/>
<name>A0A167HSA0_9GAMM</name>
<dbReference type="Proteomes" id="UP000076587">
    <property type="component" value="Unassembled WGS sequence"/>
</dbReference>
<dbReference type="RefSeq" id="WP_196763565.1">
    <property type="nucleotide sequence ID" value="NZ_AUXT01000007.1"/>
</dbReference>
<sequence length="267" mass="30335">MWRQFLKHLKIYALLIKLNAMRQLEYRVNIVLGLLVEIGYLGVKLLYAYIIHDTGVHISGFAPQSLYLFIGTFILMTVFFVAMLQFNIMAFDRQVIEGEFDLILTKPVSAQFLATLKYVETWMVIPNVIVGLGLVGYGWYASGIAFDLLHVGLYLLYAVLGIITMYCVFTLPLLLAFKLHNISAFHSLIWALWDFNNLPHRIFPSPIQIIGTVFFPIFLITNFSPLAIMGQLSLVEMIWGVLAPLLLFLLTCRGWRRAISSYESGGG</sequence>